<dbReference type="GO" id="GO:0000027">
    <property type="term" value="P:ribosomal large subunit assembly"/>
    <property type="evidence" value="ECO:0007669"/>
    <property type="project" value="TreeGrafter"/>
</dbReference>
<dbReference type="GO" id="GO:0022625">
    <property type="term" value="C:cytosolic large ribosomal subunit"/>
    <property type="evidence" value="ECO:0007669"/>
    <property type="project" value="TreeGrafter"/>
</dbReference>
<dbReference type="InterPro" id="IPR043141">
    <property type="entry name" value="Ribosomal_uL10-like_sf"/>
</dbReference>
<accession>A0A504YXI0</accession>
<dbReference type="InterPro" id="IPR001790">
    <property type="entry name" value="Ribosomal_uL10"/>
</dbReference>
<dbReference type="Pfam" id="PF17777">
    <property type="entry name" value="RL10P_insert"/>
    <property type="match status" value="1"/>
</dbReference>
<dbReference type="Gene3D" id="3.90.105.20">
    <property type="match status" value="1"/>
</dbReference>
<keyword evidence="9" id="KW-1185">Reference proteome</keyword>
<protein>
    <recommendedName>
        <fullName evidence="5">60S acidic ribosomal protein P0</fullName>
    </recommendedName>
</protein>
<dbReference type="InterPro" id="IPR050323">
    <property type="entry name" value="Ribosomal_protein_uL10"/>
</dbReference>
<dbReference type="CDD" id="cd05795">
    <property type="entry name" value="Ribosomal_P0_L10e"/>
    <property type="match status" value="1"/>
</dbReference>
<dbReference type="STRING" id="46835.A0A504YXI0"/>
<evidence type="ECO:0000256" key="5">
    <source>
        <dbReference type="PIRNR" id="PIRNR039087"/>
    </source>
</evidence>
<proteinExistence type="inferred from homology"/>
<evidence type="ECO:0000313" key="9">
    <source>
        <dbReference type="Proteomes" id="UP000316759"/>
    </source>
</evidence>
<keyword evidence="3 5" id="KW-0689">Ribosomal protein</keyword>
<dbReference type="InterPro" id="IPR040637">
    <property type="entry name" value="Ribosomal_uL10-like_insert"/>
</dbReference>
<evidence type="ECO:0000259" key="7">
    <source>
        <dbReference type="Pfam" id="PF17777"/>
    </source>
</evidence>
<dbReference type="InterPro" id="IPR043164">
    <property type="entry name" value="Ribosomal_uL10-like_insert_sf"/>
</dbReference>
<dbReference type="Pfam" id="PF00466">
    <property type="entry name" value="Ribosomal_L10"/>
    <property type="match status" value="1"/>
</dbReference>
<evidence type="ECO:0000256" key="6">
    <source>
        <dbReference type="SAM" id="MobiDB-lite"/>
    </source>
</evidence>
<comment type="similarity">
    <text evidence="2 5">Belongs to the universal ribosomal protein uL10 family.</text>
</comment>
<dbReference type="Gene3D" id="3.30.70.1730">
    <property type="match status" value="1"/>
</dbReference>
<dbReference type="InterPro" id="IPR030670">
    <property type="entry name" value="uL10_eukaryotes"/>
</dbReference>
<dbReference type="EMBL" id="SUNJ01003484">
    <property type="protein sequence ID" value="TPP65215.1"/>
    <property type="molecule type" value="Genomic_DNA"/>
</dbReference>
<feature type="region of interest" description="Disordered" evidence="6">
    <location>
        <begin position="294"/>
        <end position="320"/>
    </location>
</feature>
<name>A0A504YXI0_FASGI</name>
<evidence type="ECO:0000256" key="2">
    <source>
        <dbReference type="ARBA" id="ARBA00008889"/>
    </source>
</evidence>
<dbReference type="PANTHER" id="PTHR45699:SF3">
    <property type="entry name" value="LARGE RIBOSOMAL SUBUNIT PROTEIN UL10"/>
    <property type="match status" value="1"/>
</dbReference>
<dbReference type="GO" id="GO:0003735">
    <property type="term" value="F:structural constituent of ribosome"/>
    <property type="evidence" value="ECO:0007669"/>
    <property type="project" value="TreeGrafter"/>
</dbReference>
<dbReference type="Proteomes" id="UP000316759">
    <property type="component" value="Unassembled WGS sequence"/>
</dbReference>
<evidence type="ECO:0000256" key="3">
    <source>
        <dbReference type="ARBA" id="ARBA00022980"/>
    </source>
</evidence>
<dbReference type="OrthoDB" id="10259902at2759"/>
<evidence type="ECO:0000256" key="1">
    <source>
        <dbReference type="ARBA" id="ARBA00002200"/>
    </source>
</evidence>
<dbReference type="SUPFAM" id="SSF160369">
    <property type="entry name" value="Ribosomal protein L10-like"/>
    <property type="match status" value="1"/>
</dbReference>
<sequence>MVRQTRSEWKADYFKKLSKHLGDCEKCFVVGVDNVRSRQMQQIRMALRGNAELVMGKNTLMKKVIHSQLERNSSLEKLVPHIRENVGLIFTKGDLLEIREILEANRVEAPAKAGAIAPCNVVVPAQNTGLGPEKTSFFQALNIPTKISRGTIEIISDVPLITKDHKVGMSEATLLSMLKIYPFKYGLVITQVFDQGAVYDPAVLDITPDIILEKFMCGVSNLVSFSLGSGYTTIASIPHILVNGFKDLLAISLATEYTFRESEKIKEYLADPSKFVAAAAPAAPAAAAPAASAKKEEAAPAAPAKEESESDSDIGMGLFD</sequence>
<feature type="domain" description="Large ribosomal subunit protein uL10-like insertion" evidence="7">
    <location>
        <begin position="111"/>
        <end position="180"/>
    </location>
</feature>
<keyword evidence="4 5" id="KW-0687">Ribonucleoprotein</keyword>
<reference evidence="8 9" key="1">
    <citation type="submission" date="2019-04" db="EMBL/GenBank/DDBJ databases">
        <title>Annotation for the trematode Fasciola gigantica.</title>
        <authorList>
            <person name="Choi Y.-J."/>
        </authorList>
    </citation>
    <scope>NUCLEOTIDE SEQUENCE [LARGE SCALE GENOMIC DNA]</scope>
    <source>
        <strain evidence="8">Uganda_cow_1</strain>
    </source>
</reference>
<dbReference type="PANTHER" id="PTHR45699">
    <property type="entry name" value="60S ACIDIC RIBOSOMAL PROTEIN P0"/>
    <property type="match status" value="1"/>
</dbReference>
<evidence type="ECO:0000256" key="4">
    <source>
        <dbReference type="ARBA" id="ARBA00023274"/>
    </source>
</evidence>
<gene>
    <name evidence="8" type="ORF">FGIG_03484</name>
</gene>
<comment type="caution">
    <text evidence="8">The sequence shown here is derived from an EMBL/GenBank/DDBJ whole genome shotgun (WGS) entry which is preliminary data.</text>
</comment>
<dbReference type="AlphaFoldDB" id="A0A504YXI0"/>
<dbReference type="PIRSF" id="PIRSF039087">
    <property type="entry name" value="L10E"/>
    <property type="match status" value="1"/>
</dbReference>
<evidence type="ECO:0000313" key="8">
    <source>
        <dbReference type="EMBL" id="TPP65215.1"/>
    </source>
</evidence>
<organism evidence="8 9">
    <name type="scientific">Fasciola gigantica</name>
    <name type="common">Giant liver fluke</name>
    <dbReference type="NCBI Taxonomy" id="46835"/>
    <lineage>
        <taxon>Eukaryota</taxon>
        <taxon>Metazoa</taxon>
        <taxon>Spiralia</taxon>
        <taxon>Lophotrochozoa</taxon>
        <taxon>Platyhelminthes</taxon>
        <taxon>Trematoda</taxon>
        <taxon>Digenea</taxon>
        <taxon>Plagiorchiida</taxon>
        <taxon>Echinostomata</taxon>
        <taxon>Echinostomatoidea</taxon>
        <taxon>Fasciolidae</taxon>
        <taxon>Fasciola</taxon>
    </lineage>
</organism>
<comment type="function">
    <text evidence="1 5">Ribosomal protein P0 is the functional equivalent of E.coli protein L10.</text>
</comment>
<dbReference type="Pfam" id="PF00428">
    <property type="entry name" value="Ribosomal_60s"/>
    <property type="match status" value="1"/>
</dbReference>
<dbReference type="GO" id="GO:0002181">
    <property type="term" value="P:cytoplasmic translation"/>
    <property type="evidence" value="ECO:0007669"/>
    <property type="project" value="TreeGrafter"/>
</dbReference>
<dbReference type="GO" id="GO:0070180">
    <property type="term" value="F:large ribosomal subunit rRNA binding"/>
    <property type="evidence" value="ECO:0007669"/>
    <property type="project" value="TreeGrafter"/>
</dbReference>
<dbReference type="FunFam" id="3.90.105.20:FF:000001">
    <property type="entry name" value="60S acidic ribosomal protein P0"/>
    <property type="match status" value="1"/>
</dbReference>